<keyword evidence="3" id="KW-0233">DNA recombination</keyword>
<dbReference type="PROSITE" id="PS51900">
    <property type="entry name" value="CB"/>
    <property type="match status" value="1"/>
</dbReference>
<dbReference type="PANTHER" id="PTHR30349:SF94">
    <property type="entry name" value="INTEGRASE_RECOMBINASE HI_1414-RELATED"/>
    <property type="match status" value="1"/>
</dbReference>
<evidence type="ECO:0000256" key="2">
    <source>
        <dbReference type="ARBA" id="ARBA00023125"/>
    </source>
</evidence>
<dbReference type="Gene3D" id="1.10.443.10">
    <property type="entry name" value="Intergrase catalytic core"/>
    <property type="match status" value="1"/>
</dbReference>
<dbReference type="PROSITE" id="PS51898">
    <property type="entry name" value="TYR_RECOMBINASE"/>
    <property type="match status" value="1"/>
</dbReference>
<evidence type="ECO:0000259" key="5">
    <source>
        <dbReference type="PROSITE" id="PS51898"/>
    </source>
</evidence>
<dbReference type="InterPro" id="IPR002104">
    <property type="entry name" value="Integrase_catalytic"/>
</dbReference>
<dbReference type="InterPro" id="IPR004107">
    <property type="entry name" value="Integrase_SAM-like_N"/>
</dbReference>
<dbReference type="EMBL" id="MLHK01000097">
    <property type="protein sequence ID" value="OOF42413.1"/>
    <property type="molecule type" value="Genomic_DNA"/>
</dbReference>
<dbReference type="Gene3D" id="1.10.150.130">
    <property type="match status" value="1"/>
</dbReference>
<keyword evidence="2 4" id="KW-0238">DNA-binding</keyword>
<evidence type="ECO:0000259" key="6">
    <source>
        <dbReference type="PROSITE" id="PS51900"/>
    </source>
</evidence>
<proteinExistence type="predicted"/>
<dbReference type="Proteomes" id="UP000188728">
    <property type="component" value="Unassembled WGS sequence"/>
</dbReference>
<dbReference type="InterPro" id="IPR011010">
    <property type="entry name" value="DNA_brk_join_enz"/>
</dbReference>
<evidence type="ECO:0000256" key="1">
    <source>
        <dbReference type="ARBA" id="ARBA00022908"/>
    </source>
</evidence>
<dbReference type="InterPro" id="IPR013762">
    <property type="entry name" value="Integrase-like_cat_sf"/>
</dbReference>
<evidence type="ECO:0000313" key="7">
    <source>
        <dbReference type="EMBL" id="OOF42413.1"/>
    </source>
</evidence>
<dbReference type="InterPro" id="IPR010998">
    <property type="entry name" value="Integrase_recombinase_N"/>
</dbReference>
<dbReference type="CDD" id="cd00397">
    <property type="entry name" value="DNA_BRE_C"/>
    <property type="match status" value="1"/>
</dbReference>
<name>A0A1V3ILH5_9PAST</name>
<dbReference type="PANTHER" id="PTHR30349">
    <property type="entry name" value="PHAGE INTEGRASE-RELATED"/>
    <property type="match status" value="1"/>
</dbReference>
<feature type="domain" description="Tyr recombinase" evidence="5">
    <location>
        <begin position="96"/>
        <end position="292"/>
    </location>
</feature>
<dbReference type="GO" id="GO:0006310">
    <property type="term" value="P:DNA recombination"/>
    <property type="evidence" value="ECO:0007669"/>
    <property type="project" value="UniProtKB-KW"/>
</dbReference>
<keyword evidence="1" id="KW-0229">DNA integration</keyword>
<evidence type="ECO:0008006" key="9">
    <source>
        <dbReference type="Google" id="ProtNLM"/>
    </source>
</evidence>
<dbReference type="Pfam" id="PF13495">
    <property type="entry name" value="Phage_int_SAM_4"/>
    <property type="match status" value="1"/>
</dbReference>
<evidence type="ECO:0000256" key="4">
    <source>
        <dbReference type="PROSITE-ProRule" id="PRU01248"/>
    </source>
</evidence>
<feature type="domain" description="Core-binding (CB)" evidence="6">
    <location>
        <begin position="1"/>
        <end position="74"/>
    </location>
</feature>
<dbReference type="Pfam" id="PF00589">
    <property type="entry name" value="Phage_integrase"/>
    <property type="match status" value="1"/>
</dbReference>
<dbReference type="AlphaFoldDB" id="A0A1V3ILH5"/>
<dbReference type="SUPFAM" id="SSF56349">
    <property type="entry name" value="DNA breaking-rejoining enzymes"/>
    <property type="match status" value="1"/>
</dbReference>
<gene>
    <name evidence="7" type="ORF">BKK51_12930</name>
</gene>
<comment type="caution">
    <text evidence="7">The sequence shown here is derived from an EMBL/GenBank/DDBJ whole genome shotgun (WGS) entry which is preliminary data.</text>
</comment>
<dbReference type="GO" id="GO:0015074">
    <property type="term" value="P:DNA integration"/>
    <property type="evidence" value="ECO:0007669"/>
    <property type="project" value="UniProtKB-KW"/>
</dbReference>
<protein>
    <recommendedName>
        <fullName evidence="9">Integrase</fullName>
    </recommendedName>
</protein>
<evidence type="ECO:0000313" key="8">
    <source>
        <dbReference type="Proteomes" id="UP000188728"/>
    </source>
</evidence>
<sequence>MINSIFLFRELRPDTEKAYQKVVNQLLKFYPDKSPQALTKADIVHWRAEVLFRIKPVTWNNYCRHLKSLYNFAIEQNFIKNKDNPFKKMMVREGNTSRKVLDETIFRKIDLLFKSEENLPSRLRPKWFILCLINVLKYTGIRRAQLVKLRIKDINLSRKMICIPSHINKNHKYHEIPIPQILFNDFQKIAEELRRIGDDEDAQFFNVNRFSTTNYRQGEMMSNHQLSHIFYVLSKEISCKVSPHRFRHTLATKLIKNKTSIYDVKRILGHSDLKVTMSYIEEDPEDLRSALDSVY</sequence>
<dbReference type="GO" id="GO:0003677">
    <property type="term" value="F:DNA binding"/>
    <property type="evidence" value="ECO:0007669"/>
    <property type="project" value="UniProtKB-UniRule"/>
</dbReference>
<dbReference type="GeneID" id="85657479"/>
<dbReference type="InterPro" id="IPR044068">
    <property type="entry name" value="CB"/>
</dbReference>
<evidence type="ECO:0000256" key="3">
    <source>
        <dbReference type="ARBA" id="ARBA00023172"/>
    </source>
</evidence>
<accession>A0A1V3ILH5</accession>
<dbReference type="InterPro" id="IPR050090">
    <property type="entry name" value="Tyrosine_recombinase_XerCD"/>
</dbReference>
<reference evidence="7 8" key="1">
    <citation type="submission" date="2016-10" db="EMBL/GenBank/DDBJ databases">
        <title>Rodentibacter gen. nov. and new species.</title>
        <authorList>
            <person name="Christensen H."/>
        </authorList>
    </citation>
    <scope>NUCLEOTIDE SEQUENCE [LARGE SCALE GENOMIC DNA]</scope>
    <source>
        <strain evidence="7 8">H1983213011</strain>
    </source>
</reference>
<organism evidence="7 8">
    <name type="scientific">Rodentibacter trehalosifermentans</name>
    <dbReference type="NCBI Taxonomy" id="1908263"/>
    <lineage>
        <taxon>Bacteria</taxon>
        <taxon>Pseudomonadati</taxon>
        <taxon>Pseudomonadota</taxon>
        <taxon>Gammaproteobacteria</taxon>
        <taxon>Pasteurellales</taxon>
        <taxon>Pasteurellaceae</taxon>
        <taxon>Rodentibacter</taxon>
    </lineage>
</organism>
<dbReference type="RefSeq" id="WP_335341510.1">
    <property type="nucleotide sequence ID" value="NZ_MLHK01000097.1"/>
</dbReference>